<dbReference type="PROSITE" id="PS50088">
    <property type="entry name" value="ANK_REPEAT"/>
    <property type="match status" value="1"/>
</dbReference>
<reference evidence="2 3" key="1">
    <citation type="submission" date="2012-08" db="EMBL/GenBank/DDBJ databases">
        <authorList>
            <person name="Gan P.H.P."/>
            <person name="Ikeda K."/>
            <person name="Irieda H."/>
            <person name="Narusaka M."/>
            <person name="O'Connell R.J."/>
            <person name="Narusaka Y."/>
            <person name="Takano Y."/>
            <person name="Kubo Y."/>
            <person name="Shirasu K."/>
        </authorList>
    </citation>
    <scope>NUCLEOTIDE SEQUENCE [LARGE SCALE GENOMIC DNA]</scope>
    <source>
        <strain evidence="2 3">Nara gc5</strain>
    </source>
</reference>
<keyword evidence="3" id="KW-1185">Reference proteome</keyword>
<dbReference type="RefSeq" id="XP_066009247.1">
    <property type="nucleotide sequence ID" value="XM_066151598.1"/>
</dbReference>
<feature type="repeat" description="ANK" evidence="1">
    <location>
        <begin position="24"/>
        <end position="56"/>
    </location>
</feature>
<dbReference type="InParanoid" id="A0A7J6JCN6"/>
<accession>A0A7J6JCN6</accession>
<dbReference type="PROSITE" id="PS50297">
    <property type="entry name" value="ANK_REP_REGION"/>
    <property type="match status" value="1"/>
</dbReference>
<name>A0A7J6JCN6_COLFN</name>
<organism evidence="2 3">
    <name type="scientific">Colletotrichum fructicola (strain Nara gc5)</name>
    <name type="common">Anthracnose fungus</name>
    <name type="synonym">Colletotrichum gloeosporioides (strain Nara gc5)</name>
    <dbReference type="NCBI Taxonomy" id="1213859"/>
    <lineage>
        <taxon>Eukaryota</taxon>
        <taxon>Fungi</taxon>
        <taxon>Dikarya</taxon>
        <taxon>Ascomycota</taxon>
        <taxon>Pezizomycotina</taxon>
        <taxon>Sordariomycetes</taxon>
        <taxon>Hypocreomycetidae</taxon>
        <taxon>Glomerellales</taxon>
        <taxon>Glomerellaceae</taxon>
        <taxon>Colletotrichum</taxon>
        <taxon>Colletotrichum gloeosporioides species complex</taxon>
    </lineage>
</organism>
<evidence type="ECO:0000313" key="2">
    <source>
        <dbReference type="EMBL" id="KAF4487503.1"/>
    </source>
</evidence>
<evidence type="ECO:0000256" key="1">
    <source>
        <dbReference type="PROSITE-ProRule" id="PRU00023"/>
    </source>
</evidence>
<dbReference type="InterPro" id="IPR039323">
    <property type="entry name" value="ANKRD_45/46/60"/>
</dbReference>
<keyword evidence="1" id="KW-0040">ANK repeat</keyword>
<protein>
    <recommendedName>
        <fullName evidence="4">Ankyrin repeat protein</fullName>
    </recommendedName>
</protein>
<sequence>MDAIADLIGDFLHKGIGVDATDASGKTPLHVAAACGITCAVDVLLRNGATADARDADGLLPIDLAKRHHPLLAASGWSANAGQGPMATTSSGALGLVLPAYRALLDATLLGTAFNVGDVWYTDNGDRTAFELSHLKTPAKDCKLLIQQWVVSGEENPVLHHLAGPSHRPDLRLSLPVSAISAVLWSARGRPRVILKLRSYDYHNSILRKEVVRVEFRDNVHKTQFLHYMLPLVTSMMEKSPGWIWRTAWLLIGIIVLRTSSAHWVDVRGDASVCPVNFAELDYDSITPAEPYVFVLKGDGPSHVSSVDWLTMSIVFDDPLDRRDAHVETQQRIPIANRLYRPGVFLIPAYNLQFAAVVSNYFADFGFPSHVKICVWWSADDGDANFRAHLDKVFRDGKTALHAILTTSHGCNLKQHCRGLDPKDPETADTLFLATPRAVSECATLGSLLSDRARAIVDQEDEGRLAVSCGDGESDADSLARRQWEGGLEFGF</sequence>
<dbReference type="PANTHER" id="PTHR22677">
    <property type="entry name" value="ANKYRIN REPEAT DOMAIN-CONTAINING PROTEIN 60"/>
    <property type="match status" value="1"/>
</dbReference>
<dbReference type="Proteomes" id="UP000011096">
    <property type="component" value="Unassembled WGS sequence"/>
</dbReference>
<dbReference type="OrthoDB" id="4817638at2759"/>
<dbReference type="AlphaFoldDB" id="A0A7J6JCN6"/>
<dbReference type="Pfam" id="PF00023">
    <property type="entry name" value="Ank"/>
    <property type="match status" value="1"/>
</dbReference>
<dbReference type="InterPro" id="IPR036770">
    <property type="entry name" value="Ankyrin_rpt-contain_sf"/>
</dbReference>
<dbReference type="PANTHER" id="PTHR22677:SF3">
    <property type="entry name" value="ANKYRIN REPEAT DOMAIN-CONTAINING PROTEIN 60"/>
    <property type="match status" value="1"/>
</dbReference>
<dbReference type="GeneID" id="43611931"/>
<reference evidence="2 3" key="2">
    <citation type="submission" date="2020-04" db="EMBL/GenBank/DDBJ databases">
        <title>Genome sequencing and assembly of multiple isolates from the Colletotrichum gloeosporioides species complex.</title>
        <authorList>
            <person name="Gan P."/>
            <person name="Shirasu K."/>
        </authorList>
    </citation>
    <scope>NUCLEOTIDE SEQUENCE [LARGE SCALE GENOMIC DNA]</scope>
    <source>
        <strain evidence="2 3">Nara gc5</strain>
    </source>
</reference>
<evidence type="ECO:0008006" key="4">
    <source>
        <dbReference type="Google" id="ProtNLM"/>
    </source>
</evidence>
<comment type="caution">
    <text evidence="2">The sequence shown here is derived from an EMBL/GenBank/DDBJ whole genome shotgun (WGS) entry which is preliminary data.</text>
</comment>
<dbReference type="Gene3D" id="1.25.40.20">
    <property type="entry name" value="Ankyrin repeat-containing domain"/>
    <property type="match status" value="1"/>
</dbReference>
<dbReference type="SUPFAM" id="SSF48403">
    <property type="entry name" value="Ankyrin repeat"/>
    <property type="match status" value="1"/>
</dbReference>
<evidence type="ECO:0000313" key="3">
    <source>
        <dbReference type="Proteomes" id="UP000011096"/>
    </source>
</evidence>
<dbReference type="InterPro" id="IPR002110">
    <property type="entry name" value="Ankyrin_rpt"/>
</dbReference>
<proteinExistence type="predicted"/>
<dbReference type="EMBL" id="ANPB02000003">
    <property type="protein sequence ID" value="KAF4487503.1"/>
    <property type="molecule type" value="Genomic_DNA"/>
</dbReference>
<gene>
    <name evidence="2" type="ORF">CGGC5_v005929</name>
</gene>